<sequence>MGRGPPITDKERCRMNGLHEDGRSVRGIAKSLQRSPNGVHYTPQRSGKR</sequence>
<feature type="compositionally biased region" description="Basic and acidic residues" evidence="1">
    <location>
        <begin position="8"/>
        <end position="24"/>
    </location>
</feature>
<protein>
    <recommendedName>
        <fullName evidence="3">Transposase IS30-like HTH domain-containing protein</fullName>
    </recommendedName>
</protein>
<organism evidence="2">
    <name type="scientific">Phytophthora nicotianae</name>
    <name type="common">Potato buckeye rot agent</name>
    <name type="synonym">Phytophthora parasitica</name>
    <dbReference type="NCBI Taxonomy" id="4792"/>
    <lineage>
        <taxon>Eukaryota</taxon>
        <taxon>Sar</taxon>
        <taxon>Stramenopiles</taxon>
        <taxon>Oomycota</taxon>
        <taxon>Peronosporomycetes</taxon>
        <taxon>Peronosporales</taxon>
        <taxon>Peronosporaceae</taxon>
        <taxon>Phytophthora</taxon>
    </lineage>
</organism>
<evidence type="ECO:0008006" key="3">
    <source>
        <dbReference type="Google" id="ProtNLM"/>
    </source>
</evidence>
<accession>W2MYQ7</accession>
<dbReference type="Gene3D" id="1.10.10.60">
    <property type="entry name" value="Homeodomain-like"/>
    <property type="match status" value="1"/>
</dbReference>
<evidence type="ECO:0000313" key="2">
    <source>
        <dbReference type="EMBL" id="ETM41496.1"/>
    </source>
</evidence>
<reference evidence="2" key="1">
    <citation type="submission" date="2013-11" db="EMBL/GenBank/DDBJ databases">
        <title>The Genome Sequence of Phytophthora parasitica IAC_01/95.</title>
        <authorList>
            <consortium name="The Broad Institute Genomics Platform"/>
            <person name="Russ C."/>
            <person name="Tyler B."/>
            <person name="Panabieres F."/>
            <person name="Shan W."/>
            <person name="Tripathy S."/>
            <person name="Grunwald N."/>
            <person name="Machado M."/>
            <person name="Johnson C.S."/>
            <person name="Arredondo F."/>
            <person name="Hong C."/>
            <person name="Coffey M."/>
            <person name="Young S.K."/>
            <person name="Zeng Q."/>
            <person name="Gargeya S."/>
            <person name="Fitzgerald M."/>
            <person name="Abouelleil A."/>
            <person name="Alvarado L."/>
            <person name="Chapman S.B."/>
            <person name="Gainer-Dewar J."/>
            <person name="Goldberg J."/>
            <person name="Griggs A."/>
            <person name="Gujja S."/>
            <person name="Hansen M."/>
            <person name="Howarth C."/>
            <person name="Imamovic A."/>
            <person name="Ireland A."/>
            <person name="Larimer J."/>
            <person name="McCowan C."/>
            <person name="Murphy C."/>
            <person name="Pearson M."/>
            <person name="Poon T.W."/>
            <person name="Priest M."/>
            <person name="Roberts A."/>
            <person name="Saif S."/>
            <person name="Shea T."/>
            <person name="Sykes S."/>
            <person name="Wortman J."/>
            <person name="Nusbaum C."/>
            <person name="Birren B."/>
        </authorList>
    </citation>
    <scope>NUCLEOTIDE SEQUENCE [LARGE SCALE GENOMIC DNA]</scope>
    <source>
        <strain evidence="2">IAC_01/95</strain>
    </source>
</reference>
<dbReference type="Proteomes" id="UP000054532">
    <property type="component" value="Unassembled WGS sequence"/>
</dbReference>
<feature type="region of interest" description="Disordered" evidence="1">
    <location>
        <begin position="1"/>
        <end position="49"/>
    </location>
</feature>
<evidence type="ECO:0000256" key="1">
    <source>
        <dbReference type="SAM" id="MobiDB-lite"/>
    </source>
</evidence>
<dbReference type="AlphaFoldDB" id="W2MYQ7"/>
<name>W2MYQ7_PHYNI</name>
<gene>
    <name evidence="2" type="ORF">L914_12731</name>
</gene>
<dbReference type="EMBL" id="KI694060">
    <property type="protein sequence ID" value="ETM41496.1"/>
    <property type="molecule type" value="Genomic_DNA"/>
</dbReference>
<proteinExistence type="predicted"/>